<organism evidence="5">
    <name type="scientific">Candidatus Kentrum sp. LFY</name>
    <dbReference type="NCBI Taxonomy" id="2126342"/>
    <lineage>
        <taxon>Bacteria</taxon>
        <taxon>Pseudomonadati</taxon>
        <taxon>Pseudomonadota</taxon>
        <taxon>Gammaproteobacteria</taxon>
        <taxon>Candidatus Kentrum</taxon>
    </lineage>
</organism>
<dbReference type="FunFam" id="3.30.300.30:FF:000010">
    <property type="entry name" value="Enterobactin synthetase component F"/>
    <property type="match status" value="1"/>
</dbReference>
<dbReference type="GO" id="GO:0009366">
    <property type="term" value="C:enterobactin synthetase complex"/>
    <property type="evidence" value="ECO:0007669"/>
    <property type="project" value="TreeGrafter"/>
</dbReference>
<dbReference type="PROSITE" id="PS00455">
    <property type="entry name" value="AMP_BINDING"/>
    <property type="match status" value="1"/>
</dbReference>
<dbReference type="SUPFAM" id="SSF53474">
    <property type="entry name" value="alpha/beta-Hydrolases"/>
    <property type="match status" value="1"/>
</dbReference>
<protein>
    <submittedName>
        <fullName evidence="5">Amino acid adenylation domain-containing protein</fullName>
    </submittedName>
</protein>
<name>A0A450V5I0_9GAMM</name>
<dbReference type="GO" id="GO:0047527">
    <property type="term" value="F:2,3-dihydroxybenzoate-serine ligase activity"/>
    <property type="evidence" value="ECO:0007669"/>
    <property type="project" value="TreeGrafter"/>
</dbReference>
<dbReference type="InterPro" id="IPR020806">
    <property type="entry name" value="PKS_PP-bd"/>
</dbReference>
<dbReference type="Pfam" id="PF00975">
    <property type="entry name" value="Thioesterase"/>
    <property type="match status" value="1"/>
</dbReference>
<dbReference type="EMBL" id="CAADFH010000110">
    <property type="protein sequence ID" value="VFK00030.1"/>
    <property type="molecule type" value="Genomic_DNA"/>
</dbReference>
<gene>
    <name evidence="5" type="ORF">BECKLFY1418A_GA0070994_11104</name>
</gene>
<keyword evidence="2" id="KW-0596">Phosphopantetheine</keyword>
<dbReference type="InterPro" id="IPR023213">
    <property type="entry name" value="CAT-like_dom_sf"/>
</dbReference>
<dbReference type="InterPro" id="IPR020845">
    <property type="entry name" value="AMP-binding_CS"/>
</dbReference>
<evidence type="ECO:0000256" key="1">
    <source>
        <dbReference type="ARBA" id="ARBA00001957"/>
    </source>
</evidence>
<dbReference type="Pfam" id="PF00550">
    <property type="entry name" value="PP-binding"/>
    <property type="match status" value="1"/>
</dbReference>
<dbReference type="Pfam" id="PF13193">
    <property type="entry name" value="AMP-binding_C"/>
    <property type="match status" value="1"/>
</dbReference>
<feature type="domain" description="Carrier" evidence="4">
    <location>
        <begin position="1030"/>
        <end position="1105"/>
    </location>
</feature>
<dbReference type="InterPro" id="IPR010071">
    <property type="entry name" value="AA_adenyl_dom"/>
</dbReference>
<dbReference type="Gene3D" id="3.30.559.30">
    <property type="entry name" value="Nonribosomal peptide synthetase, condensation domain"/>
    <property type="match status" value="1"/>
</dbReference>
<dbReference type="InterPro" id="IPR009081">
    <property type="entry name" value="PP-bd_ACP"/>
</dbReference>
<dbReference type="InterPro" id="IPR006162">
    <property type="entry name" value="Ppantetheine_attach_site"/>
</dbReference>
<dbReference type="NCBIfam" id="TIGR01733">
    <property type="entry name" value="AA-adenyl-dom"/>
    <property type="match status" value="1"/>
</dbReference>
<dbReference type="SUPFAM" id="SSF47336">
    <property type="entry name" value="ACP-like"/>
    <property type="match status" value="1"/>
</dbReference>
<dbReference type="Gene3D" id="3.40.50.12780">
    <property type="entry name" value="N-terminal domain of ligase-like"/>
    <property type="match status" value="1"/>
</dbReference>
<keyword evidence="3" id="KW-0597">Phosphoprotein</keyword>
<dbReference type="PROSITE" id="PS00012">
    <property type="entry name" value="PHOSPHOPANTETHEINE"/>
    <property type="match status" value="1"/>
</dbReference>
<dbReference type="FunFam" id="3.40.50.980:FF:000001">
    <property type="entry name" value="Non-ribosomal peptide synthetase"/>
    <property type="match status" value="1"/>
</dbReference>
<dbReference type="GO" id="GO:0031177">
    <property type="term" value="F:phosphopantetheine binding"/>
    <property type="evidence" value="ECO:0007669"/>
    <property type="project" value="InterPro"/>
</dbReference>
<dbReference type="InterPro" id="IPR001031">
    <property type="entry name" value="Thioesterase"/>
</dbReference>
<reference evidence="5" key="1">
    <citation type="submission" date="2019-02" db="EMBL/GenBank/DDBJ databases">
        <authorList>
            <person name="Gruber-Vodicka R. H."/>
            <person name="Seah K. B. B."/>
        </authorList>
    </citation>
    <scope>NUCLEOTIDE SEQUENCE</scope>
    <source>
        <strain evidence="5">BECK_M6</strain>
    </source>
</reference>
<dbReference type="SMART" id="SM00824">
    <property type="entry name" value="PKS_TE"/>
    <property type="match status" value="1"/>
</dbReference>
<evidence type="ECO:0000259" key="4">
    <source>
        <dbReference type="PROSITE" id="PS50075"/>
    </source>
</evidence>
<dbReference type="CDD" id="cd19531">
    <property type="entry name" value="LCL_NRPS-like"/>
    <property type="match status" value="1"/>
</dbReference>
<evidence type="ECO:0000313" key="5">
    <source>
        <dbReference type="EMBL" id="VFK00030.1"/>
    </source>
</evidence>
<dbReference type="GO" id="GO:0072330">
    <property type="term" value="P:monocarboxylic acid biosynthetic process"/>
    <property type="evidence" value="ECO:0007669"/>
    <property type="project" value="UniProtKB-ARBA"/>
</dbReference>
<dbReference type="InterPro" id="IPR036736">
    <property type="entry name" value="ACP-like_sf"/>
</dbReference>
<accession>A0A450V5I0</accession>
<dbReference type="InterPro" id="IPR000873">
    <property type="entry name" value="AMP-dep_synth/lig_dom"/>
</dbReference>
<evidence type="ECO:0000256" key="2">
    <source>
        <dbReference type="ARBA" id="ARBA00022450"/>
    </source>
</evidence>
<dbReference type="PROSITE" id="PS50075">
    <property type="entry name" value="CARRIER"/>
    <property type="match status" value="1"/>
</dbReference>
<dbReference type="SUPFAM" id="SSF56801">
    <property type="entry name" value="Acetyl-CoA synthetase-like"/>
    <property type="match status" value="1"/>
</dbReference>
<dbReference type="Pfam" id="PF00668">
    <property type="entry name" value="Condensation"/>
    <property type="match status" value="1"/>
</dbReference>
<dbReference type="FunFam" id="2.30.38.10:FF:000001">
    <property type="entry name" value="Non-ribosomal peptide synthetase PvdI"/>
    <property type="match status" value="1"/>
</dbReference>
<dbReference type="FunFam" id="3.40.50.12780:FF:000012">
    <property type="entry name" value="Non-ribosomal peptide synthetase"/>
    <property type="match status" value="1"/>
</dbReference>
<dbReference type="Gene3D" id="1.10.1200.10">
    <property type="entry name" value="ACP-like"/>
    <property type="match status" value="1"/>
</dbReference>
<dbReference type="Gene3D" id="3.30.300.30">
    <property type="match status" value="1"/>
</dbReference>
<dbReference type="InterPro" id="IPR029058">
    <property type="entry name" value="AB_hydrolase_fold"/>
</dbReference>
<dbReference type="FunFam" id="1.10.1200.10:FF:000016">
    <property type="entry name" value="Non-ribosomal peptide synthase"/>
    <property type="match status" value="1"/>
</dbReference>
<dbReference type="GO" id="GO:0043041">
    <property type="term" value="P:amino acid activation for nonribosomal peptide biosynthetic process"/>
    <property type="evidence" value="ECO:0007669"/>
    <property type="project" value="TreeGrafter"/>
</dbReference>
<dbReference type="PANTHER" id="PTHR45527">
    <property type="entry name" value="NONRIBOSOMAL PEPTIDE SYNTHETASE"/>
    <property type="match status" value="1"/>
</dbReference>
<dbReference type="InterPro" id="IPR042099">
    <property type="entry name" value="ANL_N_sf"/>
</dbReference>
<dbReference type="CDD" id="cd05930">
    <property type="entry name" value="A_NRPS"/>
    <property type="match status" value="1"/>
</dbReference>
<dbReference type="Gene3D" id="3.40.50.1820">
    <property type="entry name" value="alpha/beta hydrolase"/>
    <property type="match status" value="1"/>
</dbReference>
<dbReference type="Gene3D" id="3.30.559.10">
    <property type="entry name" value="Chloramphenicol acetyltransferase-like domain"/>
    <property type="match status" value="1"/>
</dbReference>
<dbReference type="GO" id="GO:0005829">
    <property type="term" value="C:cytosol"/>
    <property type="evidence" value="ECO:0007669"/>
    <property type="project" value="TreeGrafter"/>
</dbReference>
<dbReference type="InterPro" id="IPR025110">
    <property type="entry name" value="AMP-bd_C"/>
</dbReference>
<dbReference type="InterPro" id="IPR001242">
    <property type="entry name" value="Condensation_dom"/>
</dbReference>
<dbReference type="InterPro" id="IPR020802">
    <property type="entry name" value="TesA-like"/>
</dbReference>
<dbReference type="SMART" id="SM00823">
    <property type="entry name" value="PKS_PP"/>
    <property type="match status" value="1"/>
</dbReference>
<dbReference type="GO" id="GO:0009239">
    <property type="term" value="P:enterobactin biosynthetic process"/>
    <property type="evidence" value="ECO:0007669"/>
    <property type="project" value="TreeGrafter"/>
</dbReference>
<evidence type="ECO:0000256" key="3">
    <source>
        <dbReference type="ARBA" id="ARBA00022553"/>
    </source>
</evidence>
<proteinExistence type="predicted"/>
<sequence>MNDPEMEKFSTEEKRAFLKRLLRDKQDKLRTSHPLSHGQRALWFLHRNVPDSPAYNTAGVARIRSRIDVPALRTVFQTLLARHPCLRSTFSQKDDQLIQIVHGHQEIHFEEIDASGDTEEALHGRVTEVYRRPFDLEQGPVLRVTLFTRTREDHVLLMTIHHIVTDAWSIWMLLSELLTLYPARNAERAEVLPPSKWQYLDFVRWQADLVKSPQGERQWKYWQGQLSGPLPVLDLPTDHPRPPVQSYRGASVFFALPATLTRKLKEQAQSSGITLYTIVLAAFQVLLHRYTGQEDILVGSPVAGRPLSEFEGIFGYFVNPIALRARFSGNPKFSAFLARMRQTVLKGLNHQDYPFPLLVECLQPTRDASRSPIFQVLFALQRAHQDDAMITFSGVGDENLRTDRSGISLSPFKMAQQEGQFDLTLEMIEENRSLPGFFSYNPDLFEVGTIERMAMHLQRLLEGIVAKPETRVSRLPLLTEVERQRIVVEWNATTVPHRRDKCLHQLFEEQVARTPDAVAVVFPSLGLGQGEDEEISYGELNARANRLAHRLRALGVGPEVLVGLFVDRSVEMVVGLLAILKAGGAYVPLDPEYPTERLAFLIDDAGIEVLLCHGATRKRLPECTARILDMDAHALEIAGESSENPDRFVRPDNLAYVIYTSGSTGTPKGVMIEHGTIATHLLDVITIYNLNENDRVLQFASVNFDASVEQIFSTLAIGAMLIARGVEPWTPRQCLHDISYHGITVANIPPAYMHQLIEIESREKPNGSRPRLLISGGEALPPATVHLWRSSGFRNGKLLNAYGPTETTVTATVSDMSKGRLADINADINENIKNVSIGKPLSGRTVYILDGHGNSVPIGIPGELHIGGAGLARGYLNRPELTAEKFIPDPFSDHPDARLYRTGDSCRWLPDGTIEFLGRLDHQVKVRGFRIECGEVENALLSHPGIREAVVDARGEGTDKQLVAWVVAETDDQPLRDELRTHLRAFLPDWMVPSLFVFVQDLPLTPSGKIHRKALPDPDTGPDMEAEYIPPRDSVEDALCRVFAEVLGVERIAIHSGFFELGGHSMLAIRAISLIRQRLGMELPLRALFRYPTPAGLATVIRAREEWQPTILLPLETAGSRPPLFCIHPVGGGAFCYRALADCLDVDGPIYGIQAVGFEGKENPLTDIDTMAARYVEEITTSWPQGPCHLYGWSLGGLVAFEMARQLQVVGREVGLLVLTDTAHPSLFEKRSDPEEDDILLHLLAEAGEVEAALFDELEDVAPANRSPLLRQRFMSASNLAGFGDIDHFVRIYRANLQALATYRPSPWEGNMIFLSARERIGVDGEALHLGWQRLVRHMEHHAVPGNHFTLHRQPNVRGIAEILKGILAETNDDAD</sequence>
<dbReference type="SUPFAM" id="SSF52777">
    <property type="entry name" value="CoA-dependent acyltransferases"/>
    <property type="match status" value="2"/>
</dbReference>
<comment type="cofactor">
    <cofactor evidence="1">
        <name>pantetheine 4'-phosphate</name>
        <dbReference type="ChEBI" id="CHEBI:47942"/>
    </cofactor>
</comment>
<dbReference type="InterPro" id="IPR045851">
    <property type="entry name" value="AMP-bd_C_sf"/>
</dbReference>
<dbReference type="Pfam" id="PF00501">
    <property type="entry name" value="AMP-binding"/>
    <property type="match status" value="1"/>
</dbReference>
<dbReference type="PANTHER" id="PTHR45527:SF1">
    <property type="entry name" value="FATTY ACID SYNTHASE"/>
    <property type="match status" value="1"/>
</dbReference>